<dbReference type="EMBL" id="CAJNOI010000939">
    <property type="protein sequence ID" value="CAF1364490.1"/>
    <property type="molecule type" value="Genomic_DNA"/>
</dbReference>
<feature type="region of interest" description="Disordered" evidence="1">
    <location>
        <begin position="706"/>
        <end position="737"/>
    </location>
</feature>
<feature type="region of interest" description="Disordered" evidence="1">
    <location>
        <begin position="1"/>
        <end position="45"/>
    </location>
</feature>
<feature type="compositionally biased region" description="Basic residues" evidence="1">
    <location>
        <begin position="17"/>
        <end position="28"/>
    </location>
</feature>
<feature type="region of interest" description="Disordered" evidence="1">
    <location>
        <begin position="498"/>
        <end position="542"/>
    </location>
</feature>
<gene>
    <name evidence="2" type="ORF">BJG266_LOCUS35685</name>
    <name evidence="3" type="ORF">QVE165_LOCUS52717</name>
</gene>
<reference evidence="2" key="1">
    <citation type="submission" date="2021-02" db="EMBL/GenBank/DDBJ databases">
        <authorList>
            <person name="Nowell W R."/>
        </authorList>
    </citation>
    <scope>NUCLEOTIDE SEQUENCE</scope>
</reference>
<dbReference type="OrthoDB" id="10054703at2759"/>
<feature type="region of interest" description="Disordered" evidence="1">
    <location>
        <begin position="57"/>
        <end position="98"/>
    </location>
</feature>
<accession>A0A815I7D5</accession>
<feature type="compositionally biased region" description="Polar residues" evidence="1">
    <location>
        <begin position="389"/>
        <end position="402"/>
    </location>
</feature>
<feature type="region of interest" description="Disordered" evidence="1">
    <location>
        <begin position="368"/>
        <end position="405"/>
    </location>
</feature>
<feature type="compositionally biased region" description="Polar residues" evidence="1">
    <location>
        <begin position="89"/>
        <end position="98"/>
    </location>
</feature>
<feature type="compositionally biased region" description="Basic and acidic residues" evidence="1">
    <location>
        <begin position="498"/>
        <end position="530"/>
    </location>
</feature>
<dbReference type="Proteomes" id="UP000663877">
    <property type="component" value="Unassembled WGS sequence"/>
</dbReference>
<keyword evidence="4" id="KW-1185">Reference proteome</keyword>
<comment type="caution">
    <text evidence="2">The sequence shown here is derived from an EMBL/GenBank/DDBJ whole genome shotgun (WGS) entry which is preliminary data.</text>
</comment>
<evidence type="ECO:0000313" key="5">
    <source>
        <dbReference type="Proteomes" id="UP000663877"/>
    </source>
</evidence>
<evidence type="ECO:0000313" key="3">
    <source>
        <dbReference type="EMBL" id="CAF1601498.1"/>
    </source>
</evidence>
<feature type="compositionally biased region" description="Polar residues" evidence="1">
    <location>
        <begin position="174"/>
        <end position="220"/>
    </location>
</feature>
<organism evidence="2 5">
    <name type="scientific">Adineta steineri</name>
    <dbReference type="NCBI Taxonomy" id="433720"/>
    <lineage>
        <taxon>Eukaryota</taxon>
        <taxon>Metazoa</taxon>
        <taxon>Spiralia</taxon>
        <taxon>Gnathifera</taxon>
        <taxon>Rotifera</taxon>
        <taxon>Eurotatoria</taxon>
        <taxon>Bdelloidea</taxon>
        <taxon>Adinetida</taxon>
        <taxon>Adinetidae</taxon>
        <taxon>Adineta</taxon>
    </lineage>
</organism>
<proteinExistence type="predicted"/>
<name>A0A815I7D5_9BILA</name>
<feature type="region of interest" description="Disordered" evidence="1">
    <location>
        <begin position="894"/>
        <end position="915"/>
    </location>
</feature>
<feature type="region of interest" description="Disordered" evidence="1">
    <location>
        <begin position="168"/>
        <end position="220"/>
    </location>
</feature>
<dbReference type="EMBL" id="CAJNOM010001287">
    <property type="protein sequence ID" value="CAF1601498.1"/>
    <property type="molecule type" value="Genomic_DNA"/>
</dbReference>
<feature type="region of interest" description="Disordered" evidence="1">
    <location>
        <begin position="589"/>
        <end position="665"/>
    </location>
</feature>
<evidence type="ECO:0000313" key="2">
    <source>
        <dbReference type="EMBL" id="CAF1364490.1"/>
    </source>
</evidence>
<dbReference type="AlphaFoldDB" id="A0A815I7D5"/>
<feature type="compositionally biased region" description="Polar residues" evidence="1">
    <location>
        <begin position="368"/>
        <end position="378"/>
    </location>
</feature>
<evidence type="ECO:0000313" key="4">
    <source>
        <dbReference type="Proteomes" id="UP000663832"/>
    </source>
</evidence>
<evidence type="ECO:0000256" key="1">
    <source>
        <dbReference type="SAM" id="MobiDB-lite"/>
    </source>
</evidence>
<feature type="compositionally biased region" description="Low complexity" evidence="1">
    <location>
        <begin position="66"/>
        <end position="77"/>
    </location>
</feature>
<sequence length="915" mass="109178">MTTAAQDIDYFIERQRSKINKQNNRRKAPQVQAQTPPPVEPLPLNHLSDQSIVQDMQFSQEQSPRLQSQQSNYLSSSPPFPSSSRMDQHQGQQFSNDNTTKSYFSFFDRFGTHDEVRSRLNDDLKREYNEYLQSLQNMTKKRTSEMIAPSQIGGMSQGSTTRRVQFSRDPITGRGSNEQHTSRSFHNSHSMNDVSSNRGLRHSQSMNNGTSSGRTLHNIHSMNDMSSTSAEELAASRARARLVQQESEKYIRDREEYILELYEQIYELEGRIRQLETESRKLTITNSTNTTRARYTEDLNALNALLAERLNQRVAIDYELAEILNRPPVPLTSRSVIVTGVPSSTPIPIAQATPRPPDTLQLGQQTARSTEQTITQTKMPPEPQPFKSPRTNPIQGRPSTPQFARGSLYNHIFGNYKTEEQVMKQERYRQDLLKQIEEKRLRDAEELARRRAAEERERAKQLAYQRELERQAAEEALRKQEREEAERRAQQLLAEEAERKRREEELERQRKEEEEERRRRLEELARQRQEDEAERLKRKAEAERLRQIEEAERQKRREEAERLRRLEDLERLKRKEDEEERRKRLLEEERQRRKEEEEEERRRREELERRRREEDEEEQRRREEEERRRREEEEERRRRESEEERRRREEEERRRREEEERRRREEEERRRNTKVVRTKSPISREVSESEVLRRLEQLKRQLKEKEDRLRDAINEEPTTTTTPRRRPQVDFSSGPYLPPPQPFYLLRRESSDDLLEVARIHYRDAPLTHDILLNILKTTDGDEFNPSYVRDDSVMMRGIAEGKRITSAEFLTLPKRPGVADDLFGINIESIAGRRRYQNSLPGYYDGDYPLDMMDKELNRITHKNDHRLSKLRHIELDDGAGFDMEDLMERFEDKQRSEGRGGRRGTVYDTTWLK</sequence>
<protein>
    <submittedName>
        <fullName evidence="2">Uncharacterized protein</fullName>
    </submittedName>
</protein>
<dbReference type="Proteomes" id="UP000663832">
    <property type="component" value="Unassembled WGS sequence"/>
</dbReference>